<evidence type="ECO:0000256" key="5">
    <source>
        <dbReference type="ARBA" id="ARBA00022917"/>
    </source>
</evidence>
<dbReference type="InterPro" id="IPR041732">
    <property type="entry name" value="RF3_GTP-bd"/>
</dbReference>
<evidence type="ECO:0000313" key="11">
    <source>
        <dbReference type="EMBL" id="SQG51226.1"/>
    </source>
</evidence>
<dbReference type="PANTHER" id="PTHR43556">
    <property type="entry name" value="PEPTIDE CHAIN RELEASE FACTOR RF3"/>
    <property type="match status" value="1"/>
</dbReference>
<dbReference type="InterPro" id="IPR009000">
    <property type="entry name" value="Transl_B-barrel_sf"/>
</dbReference>
<evidence type="ECO:0000313" key="13">
    <source>
        <dbReference type="Proteomes" id="UP001205910"/>
    </source>
</evidence>
<evidence type="ECO:0000256" key="8">
    <source>
        <dbReference type="NCBIfam" id="TIGR00503"/>
    </source>
</evidence>
<evidence type="ECO:0000313" key="12">
    <source>
        <dbReference type="Proteomes" id="UP000248741"/>
    </source>
</evidence>
<dbReference type="SUPFAM" id="SSF54980">
    <property type="entry name" value="EF-G C-terminal domain-like"/>
    <property type="match status" value="1"/>
</dbReference>
<dbReference type="AlphaFoldDB" id="A0ABD0BFX0"/>
<keyword evidence="3 7" id="KW-0963">Cytoplasm</keyword>
<evidence type="ECO:0000256" key="2">
    <source>
        <dbReference type="ARBA" id="ARBA00009978"/>
    </source>
</evidence>
<dbReference type="GO" id="GO:0006449">
    <property type="term" value="P:regulation of translational termination"/>
    <property type="evidence" value="ECO:0007669"/>
    <property type="project" value="UniProtKB-UniRule"/>
</dbReference>
<sequence length="544" mass="59310">MSTLSSEASRRRTFAVIAHPDAGKSTLTEALALHAHVIAEAGAVHGKAGRKATVSDWMDMEKDRGISIASSALQFEYAPEGHKGEPFVINLVDTPGHADFSEDTYRVLTAVDAAVMLIDAAKGLEPQTLKLFRVCKARGLPIVTVINKWDRPGRTPLELVDEIVNEIGLQPTPLFWPVGDAGDFRGLARINADGEAAEYIHFLRTAGGSTIAPEEHYAPEEAEQREESAWETAVEEAELLAADGAIHDQDLFLDCTTSPLIFASAMLNFGVHQILDTLCSLAPSPSGRASDAKAISDATTAIDESRDVTDDFSGVVFKVQAGMDKNHRDSLAFMRIVSGEFDRGMQVTHAQSGRSFSTKYALTVFGRTRSTVETAYPGDIVGLVNAGALAPGDTIFEGRKVQYPPMPQFAPEHFRILRAKSLGKYKQFRKGLDQLAAEGVVQILKNDARGDAAPVMAAVGPMQFEVMMARMENEYNVETISDPIPYSVARRTTPETATELSKQRGVEVFQRTDGELVALFGDKWKLAFIEKEHPEFELLPMVAD</sequence>
<protein>
    <recommendedName>
        <fullName evidence="7 8">Peptide chain release factor 3</fullName>
        <shortName evidence="7">RF-3</shortName>
    </recommendedName>
</protein>
<proteinExistence type="inferred from homology"/>
<dbReference type="PRINTS" id="PR00315">
    <property type="entry name" value="ELONGATNFCT"/>
</dbReference>
<dbReference type="KEGG" id="cun:Cul210932_0777"/>
<gene>
    <name evidence="7 10" type="primary">prfC</name>
    <name evidence="10" type="ORF">CULCOIPH005_08980</name>
    <name evidence="11" type="ORF">NCTC7908_01121</name>
</gene>
<dbReference type="Pfam" id="PF22042">
    <property type="entry name" value="EF-G_D2"/>
    <property type="match status" value="1"/>
</dbReference>
<dbReference type="InterPro" id="IPR031157">
    <property type="entry name" value="G_TR_CS"/>
</dbReference>
<dbReference type="PROSITE" id="PS00301">
    <property type="entry name" value="G_TR_1"/>
    <property type="match status" value="1"/>
</dbReference>
<dbReference type="InterPro" id="IPR038467">
    <property type="entry name" value="RF3_dom_3_sf"/>
</dbReference>
<dbReference type="Gene3D" id="2.40.30.10">
    <property type="entry name" value="Translation factors"/>
    <property type="match status" value="1"/>
</dbReference>
<dbReference type="Proteomes" id="UP001205910">
    <property type="component" value="Unassembled WGS sequence"/>
</dbReference>
<dbReference type="Pfam" id="PF00009">
    <property type="entry name" value="GTP_EFTU"/>
    <property type="match status" value="1"/>
</dbReference>
<dbReference type="PANTHER" id="PTHR43556:SF2">
    <property type="entry name" value="PEPTIDE CHAIN RELEASE FACTOR RF3"/>
    <property type="match status" value="1"/>
</dbReference>
<dbReference type="Pfam" id="PF16658">
    <property type="entry name" value="RF3_C"/>
    <property type="match status" value="1"/>
</dbReference>
<dbReference type="Proteomes" id="UP000248741">
    <property type="component" value="Chromosome 1"/>
</dbReference>
<comment type="similarity">
    <text evidence="2 7">Belongs to the TRAFAC class translation factor GTPase superfamily. Classic translation factor GTPase family. PrfC subfamily.</text>
</comment>
<reference evidence="11 12" key="1">
    <citation type="submission" date="2018-06" db="EMBL/GenBank/DDBJ databases">
        <authorList>
            <consortium name="Pathogen Informatics"/>
            <person name="Doyle S."/>
        </authorList>
    </citation>
    <scope>NUCLEOTIDE SEQUENCE [LARGE SCALE GENOMIC DNA]</scope>
    <source>
        <strain evidence="11 12">NCTC7908</strain>
    </source>
</reference>
<dbReference type="HAMAP" id="MF_00072">
    <property type="entry name" value="Rel_fac_3"/>
    <property type="match status" value="1"/>
</dbReference>
<dbReference type="InterPro" id="IPR027417">
    <property type="entry name" value="P-loop_NTPase"/>
</dbReference>
<evidence type="ECO:0000256" key="7">
    <source>
        <dbReference type="HAMAP-Rule" id="MF_00072"/>
    </source>
</evidence>
<evidence type="ECO:0000256" key="6">
    <source>
        <dbReference type="ARBA" id="ARBA00023134"/>
    </source>
</evidence>
<dbReference type="GO" id="GO:0005737">
    <property type="term" value="C:cytoplasm"/>
    <property type="evidence" value="ECO:0007669"/>
    <property type="project" value="UniProtKB-SubCell"/>
</dbReference>
<dbReference type="InterPro" id="IPR053905">
    <property type="entry name" value="EF-G-like_DII"/>
</dbReference>
<evidence type="ECO:0000256" key="3">
    <source>
        <dbReference type="ARBA" id="ARBA00022490"/>
    </source>
</evidence>
<dbReference type="Gene3D" id="3.30.70.3280">
    <property type="entry name" value="Peptide chain release factor 3, domain III"/>
    <property type="match status" value="1"/>
</dbReference>
<dbReference type="InterPro" id="IPR035647">
    <property type="entry name" value="EFG_III/V"/>
</dbReference>
<dbReference type="EMBL" id="BQFK01000002">
    <property type="protein sequence ID" value="GJJ42709.1"/>
    <property type="molecule type" value="Genomic_DNA"/>
</dbReference>
<dbReference type="GO" id="GO:0016149">
    <property type="term" value="F:translation release factor activity, codon specific"/>
    <property type="evidence" value="ECO:0007669"/>
    <property type="project" value="UniProtKB-UniRule"/>
</dbReference>
<evidence type="ECO:0000256" key="4">
    <source>
        <dbReference type="ARBA" id="ARBA00022741"/>
    </source>
</evidence>
<evidence type="ECO:0000259" key="9">
    <source>
        <dbReference type="PROSITE" id="PS51722"/>
    </source>
</evidence>
<dbReference type="NCBIfam" id="TIGR00503">
    <property type="entry name" value="prfC"/>
    <property type="match status" value="1"/>
</dbReference>
<comment type="function">
    <text evidence="7">Increases the formation of ribosomal termination complexes and stimulates activities of RF-1 and RF-2. It binds guanine nucleotides and has strong preference for UGA stop codons. It may interact directly with the ribosome. The stimulation of RF-1 and RF-2 is significantly reduced by GTP and GDP, but not by GMP.</text>
</comment>
<dbReference type="InterPro" id="IPR032090">
    <property type="entry name" value="RF3_C"/>
</dbReference>
<dbReference type="EMBL" id="LS483400">
    <property type="protein sequence ID" value="SQG51226.1"/>
    <property type="molecule type" value="Genomic_DNA"/>
</dbReference>
<feature type="binding site" evidence="7">
    <location>
        <begin position="93"/>
        <end position="97"/>
    </location>
    <ligand>
        <name>GTP</name>
        <dbReference type="ChEBI" id="CHEBI:37565"/>
    </ligand>
</feature>
<dbReference type="SUPFAM" id="SSF52540">
    <property type="entry name" value="P-loop containing nucleoside triphosphate hydrolases"/>
    <property type="match status" value="1"/>
</dbReference>
<reference evidence="10 13" key="2">
    <citation type="submission" date="2021-11" db="EMBL/GenBank/DDBJ databases">
        <title>Whole genome sequences of diphtheriae toxin producing Corynebacterium ulcerans isolates from cats in Osaka, Japan.</title>
        <authorList>
            <person name="Umeda K."/>
            <person name="Hirai Y."/>
        </authorList>
    </citation>
    <scope>NUCLEOTIDE SEQUENCE [LARGE SCALE GENOMIC DNA]</scope>
    <source>
        <strain evidence="10 13">12109B-1</strain>
    </source>
</reference>
<evidence type="ECO:0000313" key="10">
    <source>
        <dbReference type="EMBL" id="GJJ42709.1"/>
    </source>
</evidence>
<comment type="subcellular location">
    <subcellularLocation>
        <location evidence="1 7">Cytoplasm</location>
    </subcellularLocation>
</comment>
<accession>A0ABD0BFX0</accession>
<evidence type="ECO:0000256" key="1">
    <source>
        <dbReference type="ARBA" id="ARBA00004496"/>
    </source>
</evidence>
<dbReference type="SUPFAM" id="SSF50447">
    <property type="entry name" value="Translation proteins"/>
    <property type="match status" value="1"/>
</dbReference>
<dbReference type="GeneID" id="75259935"/>
<dbReference type="GO" id="GO:0005525">
    <property type="term" value="F:GTP binding"/>
    <property type="evidence" value="ECO:0007669"/>
    <property type="project" value="UniProtKB-UniRule"/>
</dbReference>
<dbReference type="InterPro" id="IPR000795">
    <property type="entry name" value="T_Tr_GTP-bd_dom"/>
</dbReference>
<keyword evidence="4 7" id="KW-0547">Nucleotide-binding</keyword>
<name>A0ABD0BFX0_CORUL</name>
<keyword evidence="5 7" id="KW-0648">Protein biosynthesis</keyword>
<dbReference type="Gene3D" id="3.40.50.300">
    <property type="entry name" value="P-loop containing nucleotide triphosphate hydrolases"/>
    <property type="match status" value="1"/>
</dbReference>
<dbReference type="NCBIfam" id="NF001964">
    <property type="entry name" value="PRK00741.1"/>
    <property type="match status" value="1"/>
</dbReference>
<dbReference type="PROSITE" id="PS51722">
    <property type="entry name" value="G_TR_2"/>
    <property type="match status" value="1"/>
</dbReference>
<dbReference type="RefSeq" id="WP_013911123.1">
    <property type="nucleotide sequence ID" value="NZ_AP019662.1"/>
</dbReference>
<organism evidence="10 13">
    <name type="scientific">Corynebacterium ulcerans</name>
    <dbReference type="NCBI Taxonomy" id="65058"/>
    <lineage>
        <taxon>Bacteria</taxon>
        <taxon>Bacillati</taxon>
        <taxon>Actinomycetota</taxon>
        <taxon>Actinomycetes</taxon>
        <taxon>Mycobacteriales</taxon>
        <taxon>Corynebacteriaceae</taxon>
        <taxon>Corynebacterium</taxon>
    </lineage>
</organism>
<feature type="domain" description="Tr-type G" evidence="9">
    <location>
        <begin position="9"/>
        <end position="286"/>
    </location>
</feature>
<dbReference type="CDD" id="cd04169">
    <property type="entry name" value="RF3"/>
    <property type="match status" value="1"/>
</dbReference>
<dbReference type="InterPro" id="IPR005225">
    <property type="entry name" value="Small_GTP-bd"/>
</dbReference>
<dbReference type="InterPro" id="IPR004548">
    <property type="entry name" value="PrfC"/>
</dbReference>
<dbReference type="CDD" id="cd16259">
    <property type="entry name" value="RF3_III"/>
    <property type="match status" value="1"/>
</dbReference>
<dbReference type="NCBIfam" id="TIGR00231">
    <property type="entry name" value="small_GTP"/>
    <property type="match status" value="1"/>
</dbReference>
<keyword evidence="6 7" id="KW-0342">GTP-binding</keyword>
<comment type="caution">
    <text evidence="7">Lacks conserved residue(s) required for the propagation of feature annotation.</text>
</comment>